<feature type="region of interest" description="Disordered" evidence="1">
    <location>
        <begin position="29"/>
        <end position="50"/>
    </location>
</feature>
<evidence type="ECO:0000313" key="3">
    <source>
        <dbReference type="Proteomes" id="UP000064967"/>
    </source>
</evidence>
<evidence type="ECO:0000313" key="2">
    <source>
        <dbReference type="EMBL" id="AKV04649.1"/>
    </source>
</evidence>
<dbReference type="AlphaFoldDB" id="A0A0K1QFV8"/>
<organism evidence="2 3">
    <name type="scientific">Labilithrix luteola</name>
    <dbReference type="NCBI Taxonomy" id="1391654"/>
    <lineage>
        <taxon>Bacteria</taxon>
        <taxon>Pseudomonadati</taxon>
        <taxon>Myxococcota</taxon>
        <taxon>Polyangia</taxon>
        <taxon>Polyangiales</taxon>
        <taxon>Labilitrichaceae</taxon>
        <taxon>Labilithrix</taxon>
    </lineage>
</organism>
<dbReference type="RefSeq" id="WP_169928684.1">
    <property type="nucleotide sequence ID" value="NZ_CP012333.1"/>
</dbReference>
<dbReference type="Proteomes" id="UP000064967">
    <property type="component" value="Chromosome"/>
</dbReference>
<dbReference type="KEGG" id="llu:AKJ09_11312"/>
<protein>
    <submittedName>
        <fullName evidence="2">Uncharacterized protein</fullName>
    </submittedName>
</protein>
<name>A0A0K1QFV8_9BACT</name>
<dbReference type="STRING" id="1391654.AKJ09_11312"/>
<proteinExistence type="predicted"/>
<gene>
    <name evidence="2" type="ORF">AKJ09_11312</name>
</gene>
<evidence type="ECO:0000256" key="1">
    <source>
        <dbReference type="SAM" id="MobiDB-lite"/>
    </source>
</evidence>
<accession>A0A0K1QFV8</accession>
<sequence length="50" mass="5269">MSPIETIAIVAAVYAVVFLAHRATQVTDDAAESSLDEVPRTANEVPLQTG</sequence>
<keyword evidence="3" id="KW-1185">Reference proteome</keyword>
<dbReference type="EMBL" id="CP012333">
    <property type="protein sequence ID" value="AKV04649.1"/>
    <property type="molecule type" value="Genomic_DNA"/>
</dbReference>
<reference evidence="2 3" key="1">
    <citation type="submission" date="2015-08" db="EMBL/GenBank/DDBJ databases">
        <authorList>
            <person name="Babu N.S."/>
            <person name="Beckwith C.J."/>
            <person name="Beseler K.G."/>
            <person name="Brison A."/>
            <person name="Carone J.V."/>
            <person name="Caskin T.P."/>
            <person name="Diamond M."/>
            <person name="Durham M.E."/>
            <person name="Foxe J.M."/>
            <person name="Go M."/>
            <person name="Henderson B.A."/>
            <person name="Jones I.B."/>
            <person name="McGettigan J.A."/>
            <person name="Micheletti S.J."/>
            <person name="Nasrallah M.E."/>
            <person name="Ortiz D."/>
            <person name="Piller C.R."/>
            <person name="Privatt S.R."/>
            <person name="Schneider S.L."/>
            <person name="Sharp S."/>
            <person name="Smith T.C."/>
            <person name="Stanton J.D."/>
            <person name="Ullery H.E."/>
            <person name="Wilson R.J."/>
            <person name="Serrano M.G."/>
            <person name="Buck G."/>
            <person name="Lee V."/>
            <person name="Wang Y."/>
            <person name="Carvalho R."/>
            <person name="Voegtly L."/>
            <person name="Shi R."/>
            <person name="Duckworth R."/>
            <person name="Johnson A."/>
            <person name="Loviza R."/>
            <person name="Walstead R."/>
            <person name="Shah Z."/>
            <person name="Kiflezghi M."/>
            <person name="Wade K."/>
            <person name="Ball S.L."/>
            <person name="Bradley K.W."/>
            <person name="Asai D.J."/>
            <person name="Bowman C.A."/>
            <person name="Russell D.A."/>
            <person name="Pope W.H."/>
            <person name="Jacobs-Sera D."/>
            <person name="Hendrix R.W."/>
            <person name="Hatfull G.F."/>
        </authorList>
    </citation>
    <scope>NUCLEOTIDE SEQUENCE [LARGE SCALE GENOMIC DNA]</scope>
    <source>
        <strain evidence="2 3">DSM 27648</strain>
    </source>
</reference>